<dbReference type="EMBL" id="MH591087">
    <property type="protein sequence ID" value="AYC64004.1"/>
    <property type="molecule type" value="Genomic_DNA"/>
</dbReference>
<proteinExistence type="predicted"/>
<reference evidence="2" key="2">
    <citation type="journal article" date="2019" name="Mol. Phylogenet. Evol.">
        <title>Reassessment of the classification of bryopsidales (chlorophyta) based on chloroplast phylogenomic analyses.</title>
        <authorList>
            <person name="Cremen M.C."/>
            <person name="Leliaert F."/>
            <person name="West J."/>
            <person name="Lam D.W."/>
            <person name="Shimada S."/>
            <person name="Lopez-Bautista J.M."/>
            <person name="Verbruggen H."/>
        </authorList>
    </citation>
    <scope>NUCLEOTIDE SEQUENCE</scope>
</reference>
<feature type="transmembrane region" description="Helical" evidence="1">
    <location>
        <begin position="224"/>
        <end position="242"/>
    </location>
</feature>
<accession>A0A386AXC0</accession>
<keyword evidence="1" id="KW-0472">Membrane</keyword>
<keyword evidence="2" id="KW-0934">Plastid</keyword>
<feature type="transmembrane region" description="Helical" evidence="1">
    <location>
        <begin position="292"/>
        <end position="310"/>
    </location>
</feature>
<feature type="transmembrane region" description="Helical" evidence="1">
    <location>
        <begin position="195"/>
        <end position="212"/>
    </location>
</feature>
<geneLocation type="chloroplast" evidence="2"/>
<keyword evidence="2" id="KW-0150">Chloroplast</keyword>
<organism evidence="2">
    <name type="scientific">Halimeda micronesica</name>
    <dbReference type="NCBI Taxonomy" id="170426"/>
    <lineage>
        <taxon>Eukaryota</taxon>
        <taxon>Viridiplantae</taxon>
        <taxon>Chlorophyta</taxon>
        <taxon>core chlorophytes</taxon>
        <taxon>Ulvophyceae</taxon>
        <taxon>TCBD clade</taxon>
        <taxon>Bryopsidales</taxon>
        <taxon>Halimedineae</taxon>
        <taxon>Halimedaceae</taxon>
        <taxon>Halimedeae</taxon>
        <taxon>Halimeda</taxon>
    </lineage>
</organism>
<reference evidence="2" key="1">
    <citation type="submission" date="2018-07" db="EMBL/GenBank/DDBJ databases">
        <authorList>
            <person name="Quirk P.G."/>
            <person name="Krulwich T.A."/>
        </authorList>
    </citation>
    <scope>NUCLEOTIDE SEQUENCE</scope>
</reference>
<name>A0A386AXC0_9CHLO</name>
<feature type="transmembrane region" description="Helical" evidence="1">
    <location>
        <begin position="262"/>
        <end position="280"/>
    </location>
</feature>
<feature type="transmembrane region" description="Helical" evidence="1">
    <location>
        <begin position="123"/>
        <end position="145"/>
    </location>
</feature>
<feature type="transmembrane region" description="Helical" evidence="1">
    <location>
        <begin position="41"/>
        <end position="62"/>
    </location>
</feature>
<dbReference type="AlphaFoldDB" id="A0A386AXC0"/>
<keyword evidence="1" id="KW-0812">Transmembrane</keyword>
<protein>
    <submittedName>
        <fullName evidence="2">Uncharacterized protein</fullName>
    </submittedName>
</protein>
<sequence length="319" mass="34873">MDDYGYKIFASGSDKYLQVTQKQLDQARESENAGIEPRKRAIAAALVPVLFSSSALAILSYVLNPERLREIFELLADAIVILAQELGRVLLALIPPQLQILAERVGDAISFIGAYTRQILEQVVIPVLLYARTFAIWFMSAFLVFKLVSLGAEIYQAFSASGIAQNVNVPAEVTAKALQVADTVGAITAEDSPNLFLVQFIKAVSLLCLGLVPAPEFGLSKLKGLVRFGHLLAIFGVYSLVLQDTKHITQLASSALQASPELNSMVSCIAGRFCLIIITGNIVRNESALKNYSFPFAFMLYFLRVYQLAFSASQNLLPM</sequence>
<evidence type="ECO:0000313" key="2">
    <source>
        <dbReference type="EMBL" id="AYC64004.1"/>
    </source>
</evidence>
<gene>
    <name evidence="2" type="primary">orf319</name>
</gene>
<keyword evidence="1" id="KW-1133">Transmembrane helix</keyword>
<evidence type="ECO:0000256" key="1">
    <source>
        <dbReference type="SAM" id="Phobius"/>
    </source>
</evidence>